<dbReference type="Pfam" id="PF11789">
    <property type="entry name" value="zf-Nse"/>
    <property type="match status" value="1"/>
</dbReference>
<dbReference type="GO" id="GO:0005634">
    <property type="term" value="C:nucleus"/>
    <property type="evidence" value="ECO:0007669"/>
    <property type="project" value="UniProtKB-SubCell"/>
</dbReference>
<keyword evidence="5" id="KW-0479">Metal-binding</keyword>
<evidence type="ECO:0000256" key="4">
    <source>
        <dbReference type="ARBA" id="ARBA00022679"/>
    </source>
</evidence>
<comment type="pathway">
    <text evidence="2">Protein modification; protein sumoylation.</text>
</comment>
<organism evidence="13 14">
    <name type="scientific">Venturia nashicola</name>
    <dbReference type="NCBI Taxonomy" id="86259"/>
    <lineage>
        <taxon>Eukaryota</taxon>
        <taxon>Fungi</taxon>
        <taxon>Dikarya</taxon>
        <taxon>Ascomycota</taxon>
        <taxon>Pezizomycotina</taxon>
        <taxon>Dothideomycetes</taxon>
        <taxon>Pleosporomycetidae</taxon>
        <taxon>Venturiales</taxon>
        <taxon>Venturiaceae</taxon>
        <taxon>Venturia</taxon>
    </lineage>
</organism>
<feature type="domain" description="SP-RING-type" evidence="12">
    <location>
        <begin position="250"/>
        <end position="330"/>
    </location>
</feature>
<protein>
    <submittedName>
        <fullName evidence="13">Chromosomal organization and dna repair protein</fullName>
    </submittedName>
</protein>
<feature type="region of interest" description="Disordered" evidence="11">
    <location>
        <begin position="76"/>
        <end position="105"/>
    </location>
</feature>
<dbReference type="InterPro" id="IPR026846">
    <property type="entry name" value="Nse2(Mms21)"/>
</dbReference>
<dbReference type="GO" id="GO:0008270">
    <property type="term" value="F:zinc ion binding"/>
    <property type="evidence" value="ECO:0007669"/>
    <property type="project" value="UniProtKB-KW"/>
</dbReference>
<dbReference type="STRING" id="86259.A0A4Z1PDE1"/>
<feature type="region of interest" description="Disordered" evidence="11">
    <location>
        <begin position="210"/>
        <end position="252"/>
    </location>
</feature>
<evidence type="ECO:0000313" key="13">
    <source>
        <dbReference type="EMBL" id="TID20670.1"/>
    </source>
</evidence>
<evidence type="ECO:0000256" key="10">
    <source>
        <dbReference type="PROSITE-ProRule" id="PRU00452"/>
    </source>
</evidence>
<name>A0A4Z1PDE1_9PEZI</name>
<comment type="caution">
    <text evidence="13">The sequence shown here is derived from an EMBL/GenBank/DDBJ whole genome shotgun (WGS) entry which is preliminary data.</text>
</comment>
<dbReference type="GO" id="GO:0061665">
    <property type="term" value="F:SUMO ligase activity"/>
    <property type="evidence" value="ECO:0007669"/>
    <property type="project" value="TreeGrafter"/>
</dbReference>
<dbReference type="GO" id="GO:0000724">
    <property type="term" value="P:double-strand break repair via homologous recombination"/>
    <property type="evidence" value="ECO:0007669"/>
    <property type="project" value="InterPro"/>
</dbReference>
<feature type="region of interest" description="Disordered" evidence="11">
    <location>
        <begin position="331"/>
        <end position="412"/>
    </location>
</feature>
<evidence type="ECO:0000256" key="5">
    <source>
        <dbReference type="ARBA" id="ARBA00022723"/>
    </source>
</evidence>
<dbReference type="GO" id="GO:0030915">
    <property type="term" value="C:Smc5-Smc6 complex"/>
    <property type="evidence" value="ECO:0007669"/>
    <property type="project" value="InterPro"/>
</dbReference>
<dbReference type="GO" id="GO:0016925">
    <property type="term" value="P:protein sumoylation"/>
    <property type="evidence" value="ECO:0007669"/>
    <property type="project" value="UniProtKB-UniPathway"/>
</dbReference>
<keyword evidence="8" id="KW-0862">Zinc</keyword>
<evidence type="ECO:0000259" key="12">
    <source>
        <dbReference type="PROSITE" id="PS51044"/>
    </source>
</evidence>
<keyword evidence="14" id="KW-1185">Reference proteome</keyword>
<evidence type="ECO:0000256" key="2">
    <source>
        <dbReference type="ARBA" id="ARBA00004718"/>
    </source>
</evidence>
<dbReference type="PROSITE" id="PS51044">
    <property type="entry name" value="ZF_SP_RING"/>
    <property type="match status" value="1"/>
</dbReference>
<reference evidence="13 14" key="1">
    <citation type="submission" date="2019-04" db="EMBL/GenBank/DDBJ databases">
        <title>High contiguity whole genome sequence and gene annotation resource for two Venturia nashicola isolates.</title>
        <authorList>
            <person name="Prokchorchik M."/>
            <person name="Won K."/>
            <person name="Lee Y."/>
            <person name="Choi E.D."/>
            <person name="Segonzac C."/>
            <person name="Sohn K.H."/>
        </authorList>
    </citation>
    <scope>NUCLEOTIDE SEQUENCE [LARGE SCALE GENOMIC DNA]</scope>
    <source>
        <strain evidence="13 14">PRI2</strain>
    </source>
</reference>
<proteinExistence type="inferred from homology"/>
<accession>A0A4Z1PDE1</accession>
<evidence type="ECO:0000256" key="3">
    <source>
        <dbReference type="ARBA" id="ARBA00008212"/>
    </source>
</evidence>
<keyword evidence="6 10" id="KW-0863">Zinc-finger</keyword>
<evidence type="ECO:0000256" key="7">
    <source>
        <dbReference type="ARBA" id="ARBA00022786"/>
    </source>
</evidence>
<evidence type="ECO:0000256" key="6">
    <source>
        <dbReference type="ARBA" id="ARBA00022771"/>
    </source>
</evidence>
<dbReference type="AlphaFoldDB" id="A0A4Z1PDE1"/>
<feature type="region of interest" description="Disordered" evidence="11">
    <location>
        <begin position="144"/>
        <end position="179"/>
    </location>
</feature>
<comment type="subcellular location">
    <subcellularLocation>
        <location evidence="1">Nucleus</location>
    </subcellularLocation>
</comment>
<evidence type="ECO:0000256" key="11">
    <source>
        <dbReference type="SAM" id="MobiDB-lite"/>
    </source>
</evidence>
<evidence type="ECO:0000256" key="8">
    <source>
        <dbReference type="ARBA" id="ARBA00022833"/>
    </source>
</evidence>
<comment type="similarity">
    <text evidence="3">Belongs to the NSE2 family.</text>
</comment>
<dbReference type="SUPFAM" id="SSF57850">
    <property type="entry name" value="RING/U-box"/>
    <property type="match status" value="1"/>
</dbReference>
<evidence type="ECO:0000313" key="14">
    <source>
        <dbReference type="Proteomes" id="UP000298493"/>
    </source>
</evidence>
<evidence type="ECO:0000256" key="9">
    <source>
        <dbReference type="ARBA" id="ARBA00023242"/>
    </source>
</evidence>
<dbReference type="Gene3D" id="3.30.40.10">
    <property type="entry name" value="Zinc/RING finger domain, C3HC4 (zinc finger)"/>
    <property type="match status" value="1"/>
</dbReference>
<gene>
    <name evidence="13" type="ORF">E6O75_ATG05434</name>
</gene>
<dbReference type="PANTHER" id="PTHR21330:SF1">
    <property type="entry name" value="E3 SUMO-PROTEIN LIGASE NSE2"/>
    <property type="match status" value="1"/>
</dbReference>
<dbReference type="InterPro" id="IPR004181">
    <property type="entry name" value="Znf_MIZ"/>
</dbReference>
<keyword evidence="7" id="KW-0833">Ubl conjugation pathway</keyword>
<feature type="compositionally biased region" description="Acidic residues" evidence="11">
    <location>
        <begin position="338"/>
        <end position="347"/>
    </location>
</feature>
<dbReference type="InterPro" id="IPR013083">
    <property type="entry name" value="Znf_RING/FYVE/PHD"/>
</dbReference>
<dbReference type="Proteomes" id="UP000298493">
    <property type="component" value="Unassembled WGS sequence"/>
</dbReference>
<dbReference type="UniPathway" id="UPA00886"/>
<sequence length="412" mass="45664">MPPAPRSRPSASLVRGRPSAAPVYQPPENPLDNIAQQNLANLKRLHHLNSVEKHLKDANQLLADCVFEANKILADRERDVEKRRAKADRDGVERDAREQAELEQRQKAVRKLNTDIDTKTRKTIDEQYAVEYMRQSLDDAARMAGNAPNLPISQAASFDPTMPDAPSQPESGPPPSDTFKRGIQAKIDGWQQMALQARYSQHPDYVNFKKHAHDGAHGDDVPMQPASRWFGPARGSPAPGTTRAHGADDSDDDIIIARETTSTKCPLSLRELEDPVMNKHCRHVFEKAYIMQMVGRSEIDCPTTGCNKKISKASLHVDQALLKKIKRIQQSKQATQNAEDDSDDDDRPADGCNANMSILLDETSGDDHFDTLIDDADNFSAPKVEPQSSRPPAGLRASQVVTLGEDDDESDE</sequence>
<evidence type="ECO:0000256" key="1">
    <source>
        <dbReference type="ARBA" id="ARBA00004123"/>
    </source>
</evidence>
<keyword evidence="4" id="KW-0808">Transferase</keyword>
<dbReference type="OrthoDB" id="756301at2759"/>
<keyword evidence="9" id="KW-0539">Nucleus</keyword>
<dbReference type="PANTHER" id="PTHR21330">
    <property type="entry name" value="E3 SUMO-PROTEIN LIGASE NSE2"/>
    <property type="match status" value="1"/>
</dbReference>
<dbReference type="EMBL" id="SNSC02000010">
    <property type="protein sequence ID" value="TID20670.1"/>
    <property type="molecule type" value="Genomic_DNA"/>
</dbReference>
<feature type="region of interest" description="Disordered" evidence="11">
    <location>
        <begin position="1"/>
        <end position="31"/>
    </location>
</feature>
<dbReference type="CDD" id="cd16651">
    <property type="entry name" value="SPL-RING_NSE2"/>
    <property type="match status" value="1"/>
</dbReference>